<dbReference type="AlphaFoldDB" id="A0AAN9ESP7"/>
<dbReference type="EMBL" id="JAYKXN010000008">
    <property type="protein sequence ID" value="KAK7262656.1"/>
    <property type="molecule type" value="Genomic_DNA"/>
</dbReference>
<evidence type="ECO:0000313" key="3">
    <source>
        <dbReference type="Proteomes" id="UP001359559"/>
    </source>
</evidence>
<organism evidence="2 3">
    <name type="scientific">Clitoria ternatea</name>
    <name type="common">Butterfly pea</name>
    <dbReference type="NCBI Taxonomy" id="43366"/>
    <lineage>
        <taxon>Eukaryota</taxon>
        <taxon>Viridiplantae</taxon>
        <taxon>Streptophyta</taxon>
        <taxon>Embryophyta</taxon>
        <taxon>Tracheophyta</taxon>
        <taxon>Spermatophyta</taxon>
        <taxon>Magnoliopsida</taxon>
        <taxon>eudicotyledons</taxon>
        <taxon>Gunneridae</taxon>
        <taxon>Pentapetalae</taxon>
        <taxon>rosids</taxon>
        <taxon>fabids</taxon>
        <taxon>Fabales</taxon>
        <taxon>Fabaceae</taxon>
        <taxon>Papilionoideae</taxon>
        <taxon>50 kb inversion clade</taxon>
        <taxon>NPAAA clade</taxon>
        <taxon>indigoferoid/millettioid clade</taxon>
        <taxon>Phaseoleae</taxon>
        <taxon>Clitoria</taxon>
    </lineage>
</organism>
<feature type="transmembrane region" description="Helical" evidence="1">
    <location>
        <begin position="57"/>
        <end position="76"/>
    </location>
</feature>
<accession>A0AAN9ESP7</accession>
<protein>
    <submittedName>
        <fullName evidence="2">Uncharacterized protein</fullName>
    </submittedName>
</protein>
<evidence type="ECO:0000313" key="2">
    <source>
        <dbReference type="EMBL" id="KAK7262656.1"/>
    </source>
</evidence>
<keyword evidence="1" id="KW-1133">Transmembrane helix</keyword>
<name>A0AAN9ESP7_CLITE</name>
<keyword evidence="1" id="KW-0812">Transmembrane</keyword>
<dbReference type="Proteomes" id="UP001359559">
    <property type="component" value="Unassembled WGS sequence"/>
</dbReference>
<proteinExistence type="predicted"/>
<comment type="caution">
    <text evidence="2">The sequence shown here is derived from an EMBL/GenBank/DDBJ whole genome shotgun (WGS) entry which is preliminary data.</text>
</comment>
<evidence type="ECO:0000256" key="1">
    <source>
        <dbReference type="SAM" id="Phobius"/>
    </source>
</evidence>
<gene>
    <name evidence="2" type="ORF">RJT34_30231</name>
</gene>
<keyword evidence="3" id="KW-1185">Reference proteome</keyword>
<keyword evidence="1" id="KW-0472">Membrane</keyword>
<reference evidence="2 3" key="1">
    <citation type="submission" date="2024-01" db="EMBL/GenBank/DDBJ databases">
        <title>The genomes of 5 underutilized Papilionoideae crops provide insights into root nodulation and disease resistance.</title>
        <authorList>
            <person name="Yuan L."/>
        </authorList>
    </citation>
    <scope>NUCLEOTIDE SEQUENCE [LARGE SCALE GENOMIC DNA]</scope>
    <source>
        <strain evidence="2">LY-2023</strain>
        <tissue evidence="2">Leaf</tissue>
    </source>
</reference>
<sequence>MFKKEEKRRVIVRRLVLRVAARQCLNPEFLLQGRSFTRCVLLSGAKKLPFFLTLTHFHSLLFTNLFTFLVPFLPFMTHFLHHNKKQQHCHIQHFTVNNPPIALVFELLPLDPVIC</sequence>